<dbReference type="SMART" id="SM00220">
    <property type="entry name" value="S_TKc"/>
    <property type="match status" value="1"/>
</dbReference>
<dbReference type="EC" id="2.7.11.1" evidence="1"/>
<evidence type="ECO:0000259" key="10">
    <source>
        <dbReference type="PROSITE" id="PS50011"/>
    </source>
</evidence>
<keyword evidence="5 11" id="KW-0418">Kinase</keyword>
<dbReference type="CDD" id="cd14014">
    <property type="entry name" value="STKc_PknB_like"/>
    <property type="match status" value="1"/>
</dbReference>
<keyword evidence="6 7" id="KW-0067">ATP-binding</keyword>
<dbReference type="Gene3D" id="1.10.510.10">
    <property type="entry name" value="Transferase(Phosphotransferase) domain 1"/>
    <property type="match status" value="1"/>
</dbReference>
<dbReference type="InterPro" id="IPR017441">
    <property type="entry name" value="Protein_kinase_ATP_BS"/>
</dbReference>
<name>A0ABU4MXZ4_9ACTN</name>
<protein>
    <recommendedName>
        <fullName evidence="1">non-specific serine/threonine protein kinase</fullName>
        <ecNumber evidence="1">2.7.11.1</ecNumber>
    </recommendedName>
</protein>
<keyword evidence="9" id="KW-0812">Transmembrane</keyword>
<keyword evidence="9" id="KW-0472">Membrane</keyword>
<feature type="transmembrane region" description="Helical" evidence="9">
    <location>
        <begin position="380"/>
        <end position="402"/>
    </location>
</feature>
<organism evidence="11 12">
    <name type="scientific">Streptomyces caniscabiei</name>
    <dbReference type="NCBI Taxonomy" id="2746961"/>
    <lineage>
        <taxon>Bacteria</taxon>
        <taxon>Bacillati</taxon>
        <taxon>Actinomycetota</taxon>
        <taxon>Actinomycetes</taxon>
        <taxon>Kitasatosporales</taxon>
        <taxon>Streptomycetaceae</taxon>
        <taxon>Streptomyces</taxon>
    </lineage>
</organism>
<proteinExistence type="predicted"/>
<evidence type="ECO:0000256" key="1">
    <source>
        <dbReference type="ARBA" id="ARBA00012513"/>
    </source>
</evidence>
<dbReference type="PANTHER" id="PTHR43289">
    <property type="entry name" value="MITOGEN-ACTIVATED PROTEIN KINASE KINASE KINASE 20-RELATED"/>
    <property type="match status" value="1"/>
</dbReference>
<evidence type="ECO:0000256" key="8">
    <source>
        <dbReference type="SAM" id="MobiDB-lite"/>
    </source>
</evidence>
<keyword evidence="12" id="KW-1185">Reference proteome</keyword>
<evidence type="ECO:0000256" key="4">
    <source>
        <dbReference type="ARBA" id="ARBA00022741"/>
    </source>
</evidence>
<dbReference type="InterPro" id="IPR011009">
    <property type="entry name" value="Kinase-like_dom_sf"/>
</dbReference>
<dbReference type="InterPro" id="IPR000719">
    <property type="entry name" value="Prot_kinase_dom"/>
</dbReference>
<dbReference type="SUPFAM" id="SSF56112">
    <property type="entry name" value="Protein kinase-like (PK-like)"/>
    <property type="match status" value="1"/>
</dbReference>
<dbReference type="PANTHER" id="PTHR43289:SF6">
    <property type="entry name" value="SERINE_THREONINE-PROTEIN KINASE NEKL-3"/>
    <property type="match status" value="1"/>
</dbReference>
<evidence type="ECO:0000256" key="6">
    <source>
        <dbReference type="ARBA" id="ARBA00022840"/>
    </source>
</evidence>
<reference evidence="11 12" key="1">
    <citation type="journal article" date="2023" name="Microb. Genom.">
        <title>Mesoterricola silvestris gen. nov., sp. nov., Mesoterricola sediminis sp. nov., Geothrix oryzae sp. nov., Geothrix edaphica sp. nov., Geothrix rubra sp. nov., and Geothrix limicola sp. nov., six novel members of Acidobacteriota isolated from soils.</title>
        <authorList>
            <person name="Weisberg A.J."/>
            <person name="Pearce E."/>
            <person name="Kramer C.G."/>
            <person name="Chang J.H."/>
            <person name="Clarke C.R."/>
        </authorList>
    </citation>
    <scope>NUCLEOTIDE SEQUENCE [LARGE SCALE GENOMIC DNA]</scope>
    <source>
        <strain evidence="11 12">NE20-4-1</strain>
    </source>
</reference>
<feature type="compositionally biased region" description="Low complexity" evidence="8">
    <location>
        <begin position="419"/>
        <end position="443"/>
    </location>
</feature>
<evidence type="ECO:0000256" key="2">
    <source>
        <dbReference type="ARBA" id="ARBA00022527"/>
    </source>
</evidence>
<evidence type="ECO:0000256" key="3">
    <source>
        <dbReference type="ARBA" id="ARBA00022679"/>
    </source>
</evidence>
<comment type="caution">
    <text evidence="11">The sequence shown here is derived from an EMBL/GenBank/DDBJ whole genome shotgun (WGS) entry which is preliminary data.</text>
</comment>
<feature type="domain" description="Protein kinase" evidence="10">
    <location>
        <begin position="17"/>
        <end position="276"/>
    </location>
</feature>
<keyword evidence="2" id="KW-0723">Serine/threonine-protein kinase</keyword>
<keyword evidence="9" id="KW-1133">Transmembrane helix</keyword>
<keyword evidence="4 7" id="KW-0547">Nucleotide-binding</keyword>
<dbReference type="PROSITE" id="PS00108">
    <property type="entry name" value="PROTEIN_KINASE_ST"/>
    <property type="match status" value="1"/>
</dbReference>
<dbReference type="PROSITE" id="PS00107">
    <property type="entry name" value="PROTEIN_KINASE_ATP"/>
    <property type="match status" value="1"/>
</dbReference>
<feature type="region of interest" description="Disordered" evidence="8">
    <location>
        <begin position="339"/>
        <end position="359"/>
    </location>
</feature>
<dbReference type="RefSeq" id="WP_193379697.1">
    <property type="nucleotide sequence ID" value="NZ_JABXWF010000002.1"/>
</dbReference>
<dbReference type="InterPro" id="IPR008271">
    <property type="entry name" value="Ser/Thr_kinase_AS"/>
</dbReference>
<sequence length="608" mass="64524">MNEDDRGPGRRVVDGRFELETRLGGGGMGTVWRARDLVLHRLVAVKEVRPPDRDLAEYDPEGARTLRERVLREARALARIDHPNVVTIHHIVDGGEGTYPWIVMELVSGGSLADRLAEGPMPPAEAARLGRQVLGALTAAHDAGIQHRDVKPANVLLRPDGRPVLTDFGIAAIRETSGLTATGSVIGTPDFMAPERISGQEGGSASDLWSLAMMLYAAVEGHHPLRRGSTLATLAAVLNDDVAPPRHAGALGDVLMSVLVRDPAARPSAAELDRRLAEVESGPAGPTGPAVWDEPTSYPLTPPTPATGVGTGAPGTTHVTAAGFGPPPALTPSVHPPFDRTPPMHTPPGQPPLVQSLPGKVSYQPVTAPVNGAQRRGPRLGALLSISGVSLAGVLVLLWWLLPLDDTGDANATVQPTRSTSTSQSQSQSQSQAAATPTDDASPTEAPETEQPDDVVTGGMLTPDGIRTAIKAFEKETGRDRYGDFSVYPDYVSAQLMVDGSDTKYDTYTYRPGRGVEKGIIKGTLAGGEQPVSLDDFDWDKVPALLKQAEKKLNVPDPVNRYLLVRQPNDIFDTPAGMAVYLSDEYNQSGYLEADPNGKVTRVYPAAG</sequence>
<keyword evidence="3" id="KW-0808">Transferase</keyword>
<feature type="binding site" evidence="7">
    <location>
        <position position="46"/>
    </location>
    <ligand>
        <name>ATP</name>
        <dbReference type="ChEBI" id="CHEBI:30616"/>
    </ligand>
</feature>
<accession>A0ABU4MXZ4</accession>
<gene>
    <name evidence="11" type="ORF">PV383_34005</name>
</gene>
<dbReference type="Pfam" id="PF00069">
    <property type="entry name" value="Pkinase"/>
    <property type="match status" value="1"/>
</dbReference>
<evidence type="ECO:0000256" key="9">
    <source>
        <dbReference type="SAM" id="Phobius"/>
    </source>
</evidence>
<feature type="region of interest" description="Disordered" evidence="8">
    <location>
        <begin position="277"/>
        <end position="313"/>
    </location>
</feature>
<dbReference type="EMBL" id="JARAWJ010000034">
    <property type="protein sequence ID" value="MDX3042158.1"/>
    <property type="molecule type" value="Genomic_DNA"/>
</dbReference>
<evidence type="ECO:0000256" key="7">
    <source>
        <dbReference type="PROSITE-ProRule" id="PRU10141"/>
    </source>
</evidence>
<evidence type="ECO:0000256" key="5">
    <source>
        <dbReference type="ARBA" id="ARBA00022777"/>
    </source>
</evidence>
<evidence type="ECO:0000313" key="12">
    <source>
        <dbReference type="Proteomes" id="UP001282474"/>
    </source>
</evidence>
<feature type="region of interest" description="Disordered" evidence="8">
    <location>
        <begin position="412"/>
        <end position="462"/>
    </location>
</feature>
<dbReference type="Proteomes" id="UP001282474">
    <property type="component" value="Unassembled WGS sequence"/>
</dbReference>
<dbReference type="PROSITE" id="PS50011">
    <property type="entry name" value="PROTEIN_KINASE_DOM"/>
    <property type="match status" value="1"/>
</dbReference>
<evidence type="ECO:0000313" key="11">
    <source>
        <dbReference type="EMBL" id="MDX3042158.1"/>
    </source>
</evidence>
<dbReference type="Gene3D" id="3.30.200.20">
    <property type="entry name" value="Phosphorylase Kinase, domain 1"/>
    <property type="match status" value="1"/>
</dbReference>
<dbReference type="GO" id="GO:0016301">
    <property type="term" value="F:kinase activity"/>
    <property type="evidence" value="ECO:0007669"/>
    <property type="project" value="UniProtKB-KW"/>
</dbReference>